<keyword evidence="3" id="KW-1185">Reference proteome</keyword>
<organism evidence="2 3">
    <name type="scientific">Dryococelus australis</name>
    <dbReference type="NCBI Taxonomy" id="614101"/>
    <lineage>
        <taxon>Eukaryota</taxon>
        <taxon>Metazoa</taxon>
        <taxon>Ecdysozoa</taxon>
        <taxon>Arthropoda</taxon>
        <taxon>Hexapoda</taxon>
        <taxon>Insecta</taxon>
        <taxon>Pterygota</taxon>
        <taxon>Neoptera</taxon>
        <taxon>Polyneoptera</taxon>
        <taxon>Phasmatodea</taxon>
        <taxon>Verophasmatodea</taxon>
        <taxon>Anareolatae</taxon>
        <taxon>Phasmatidae</taxon>
        <taxon>Eurycanthinae</taxon>
        <taxon>Dryococelus</taxon>
    </lineage>
</organism>
<proteinExistence type="predicted"/>
<name>A0ABQ9GL35_9NEOP</name>
<protein>
    <submittedName>
        <fullName evidence="2">Uncharacterized protein</fullName>
    </submittedName>
</protein>
<dbReference type="EMBL" id="JARBHB010000011">
    <property type="protein sequence ID" value="KAJ8872709.1"/>
    <property type="molecule type" value="Genomic_DNA"/>
</dbReference>
<accession>A0ABQ9GL35</accession>
<reference evidence="2 3" key="1">
    <citation type="submission" date="2023-02" db="EMBL/GenBank/DDBJ databases">
        <title>LHISI_Scaffold_Assembly.</title>
        <authorList>
            <person name="Stuart O.P."/>
            <person name="Cleave R."/>
            <person name="Magrath M.J.L."/>
            <person name="Mikheyev A.S."/>
        </authorList>
    </citation>
    <scope>NUCLEOTIDE SEQUENCE [LARGE SCALE GENOMIC DNA]</scope>
    <source>
        <strain evidence="2">Daus_M_001</strain>
        <tissue evidence="2">Leg muscle</tissue>
    </source>
</reference>
<gene>
    <name evidence="2" type="ORF">PR048_026322</name>
</gene>
<evidence type="ECO:0000256" key="1">
    <source>
        <dbReference type="SAM" id="MobiDB-lite"/>
    </source>
</evidence>
<feature type="region of interest" description="Disordered" evidence="1">
    <location>
        <begin position="104"/>
        <end position="135"/>
    </location>
</feature>
<sequence>MADLSNRAYLDVATMEKALSGFRAAEVFPLNREKFIVSNFESSDQCSNFSPRLQLSYNENENDSESWTENMSFLQTEPRDTTPNIISFPVPSTSNVHRPISVEEISPAPQPALHSASNISKGRKQKSEKEKEEKRHFSALKYRKVVKKAAVIKHGKKRALVQIKMLNARARPSRRLTFDTSSSSEGEENVQENLCCDYSDVDDEESCLGKEDSCNQGHCYRLGRRKKRRANAPVKIERSEREADGLRASGWVWTSAHLGSGSPNRIRLEIASEKQSSNTREIPYDRVKRCRERKINIKASERINTLVYEAPVEDVGSLRNRIVAGCETIRNFQEFVNASGCPCNDEFSRNAASSSSNARLHHHGLKLDPRSDLRSTQTTVIPFEFRAGLGIEMKFISNPTETLWFEISIRDHREPDSGAEVARWLENPTVGLQLTICRARDFCRADVTIYLPVIGVPRHLVRRHRRNTHLLSSRIPRLSPYSLLMSLAAPDYDR</sequence>
<evidence type="ECO:0000313" key="3">
    <source>
        <dbReference type="Proteomes" id="UP001159363"/>
    </source>
</evidence>
<dbReference type="Proteomes" id="UP001159363">
    <property type="component" value="Chromosome 10"/>
</dbReference>
<feature type="compositionally biased region" description="Basic and acidic residues" evidence="1">
    <location>
        <begin position="125"/>
        <end position="135"/>
    </location>
</feature>
<evidence type="ECO:0000313" key="2">
    <source>
        <dbReference type="EMBL" id="KAJ8872709.1"/>
    </source>
</evidence>
<comment type="caution">
    <text evidence="2">The sequence shown here is derived from an EMBL/GenBank/DDBJ whole genome shotgun (WGS) entry which is preliminary data.</text>
</comment>